<dbReference type="InterPro" id="IPR023393">
    <property type="entry name" value="START-like_dom_sf"/>
</dbReference>
<name>A0ABN1MD59_9FLAO</name>
<dbReference type="Pfam" id="PF03364">
    <property type="entry name" value="Polyketide_cyc"/>
    <property type="match status" value="1"/>
</dbReference>
<evidence type="ECO:0000259" key="2">
    <source>
        <dbReference type="Pfam" id="PF03364"/>
    </source>
</evidence>
<keyword evidence="4" id="KW-1185">Reference proteome</keyword>
<dbReference type="RefSeq" id="WP_343762604.1">
    <property type="nucleotide sequence ID" value="NZ_BAAAFG010000001.1"/>
</dbReference>
<dbReference type="EMBL" id="BAAAFG010000001">
    <property type="protein sequence ID" value="GAA0871033.1"/>
    <property type="molecule type" value="Genomic_DNA"/>
</dbReference>
<dbReference type="SUPFAM" id="SSF55961">
    <property type="entry name" value="Bet v1-like"/>
    <property type="match status" value="1"/>
</dbReference>
<gene>
    <name evidence="3" type="ORF">GCM10009117_01780</name>
</gene>
<evidence type="ECO:0000313" key="4">
    <source>
        <dbReference type="Proteomes" id="UP001500507"/>
    </source>
</evidence>
<protein>
    <submittedName>
        <fullName evidence="3">SRPBCC family protein</fullName>
    </submittedName>
</protein>
<proteinExistence type="inferred from homology"/>
<dbReference type="InterPro" id="IPR005031">
    <property type="entry name" value="COQ10_START"/>
</dbReference>
<accession>A0ABN1MD59</accession>
<sequence length="165" mass="18776">MKIYRLNKQQRVPISLKTAWEFLTDPANLQKLTPPDMAMTIVSGNDKALHEGQLLTYKVKPLPGFNTTWVSKITQVDPLVSFTDEQVKGPYALWNHQHFITEIDGGTLMQDVIDYAVPLGFLGQLAHPLVVKPKLEKIFAYRKEQLTSLFGEYQPEAITKHDILN</sequence>
<evidence type="ECO:0000313" key="3">
    <source>
        <dbReference type="EMBL" id="GAA0871033.1"/>
    </source>
</evidence>
<feature type="domain" description="Coenzyme Q-binding protein COQ10 START" evidence="2">
    <location>
        <begin position="12"/>
        <end position="121"/>
    </location>
</feature>
<dbReference type="Gene3D" id="3.30.530.20">
    <property type="match status" value="1"/>
</dbReference>
<reference evidence="4" key="1">
    <citation type="journal article" date="2019" name="Int. J. Syst. Evol. Microbiol.">
        <title>The Global Catalogue of Microorganisms (GCM) 10K type strain sequencing project: providing services to taxonomists for standard genome sequencing and annotation.</title>
        <authorList>
            <consortium name="The Broad Institute Genomics Platform"/>
            <consortium name="The Broad Institute Genome Sequencing Center for Infectious Disease"/>
            <person name="Wu L."/>
            <person name="Ma J."/>
        </authorList>
    </citation>
    <scope>NUCLEOTIDE SEQUENCE [LARGE SCALE GENOMIC DNA]</scope>
    <source>
        <strain evidence="4">JCM 16082</strain>
    </source>
</reference>
<comment type="caution">
    <text evidence="3">The sequence shown here is derived from an EMBL/GenBank/DDBJ whole genome shotgun (WGS) entry which is preliminary data.</text>
</comment>
<dbReference type="CDD" id="cd07820">
    <property type="entry name" value="SRPBCC_3"/>
    <property type="match status" value="1"/>
</dbReference>
<comment type="similarity">
    <text evidence="1">Belongs to the ribosome association toxin RatA family.</text>
</comment>
<organism evidence="3 4">
    <name type="scientific">Gangjinia marincola</name>
    <dbReference type="NCBI Taxonomy" id="578463"/>
    <lineage>
        <taxon>Bacteria</taxon>
        <taxon>Pseudomonadati</taxon>
        <taxon>Bacteroidota</taxon>
        <taxon>Flavobacteriia</taxon>
        <taxon>Flavobacteriales</taxon>
        <taxon>Flavobacteriaceae</taxon>
        <taxon>Gangjinia</taxon>
    </lineage>
</organism>
<evidence type="ECO:0000256" key="1">
    <source>
        <dbReference type="ARBA" id="ARBA00008918"/>
    </source>
</evidence>
<dbReference type="Proteomes" id="UP001500507">
    <property type="component" value="Unassembled WGS sequence"/>
</dbReference>